<dbReference type="AlphaFoldDB" id="A0A2S6A4A7"/>
<name>A0A2S6A4A7_9NOCA</name>
<proteinExistence type="predicted"/>
<dbReference type="Proteomes" id="UP000239874">
    <property type="component" value="Unassembled WGS sequence"/>
</dbReference>
<reference evidence="1 2" key="1">
    <citation type="submission" date="2018-02" db="EMBL/GenBank/DDBJ databases">
        <title>8 Nocardia nova and 1 Nocardia cyriacigeorgica strain used for evolution to TMP-SMX.</title>
        <authorList>
            <person name="Mehta H."/>
            <person name="Weng J."/>
            <person name="Shamoo Y."/>
        </authorList>
    </citation>
    <scope>NUCLEOTIDE SEQUENCE [LARGE SCALE GENOMIC DNA]</scope>
    <source>
        <strain evidence="1 2">MDA3139</strain>
    </source>
</reference>
<gene>
    <name evidence="1" type="ORF">C5E45_34900</name>
</gene>
<accession>A0A2S6A4A7</accession>
<evidence type="ECO:0000313" key="2">
    <source>
        <dbReference type="Proteomes" id="UP000239874"/>
    </source>
</evidence>
<organism evidence="1 2">
    <name type="scientific">Nocardia nova</name>
    <dbReference type="NCBI Taxonomy" id="37330"/>
    <lineage>
        <taxon>Bacteria</taxon>
        <taxon>Bacillati</taxon>
        <taxon>Actinomycetota</taxon>
        <taxon>Actinomycetes</taxon>
        <taxon>Mycobacteriales</taxon>
        <taxon>Nocardiaceae</taxon>
        <taxon>Nocardia</taxon>
    </lineage>
</organism>
<dbReference type="EMBL" id="PSZC01000068">
    <property type="protein sequence ID" value="PPJ27013.1"/>
    <property type="molecule type" value="Genomic_DNA"/>
</dbReference>
<protein>
    <submittedName>
        <fullName evidence="1">Uncharacterized protein</fullName>
    </submittedName>
</protein>
<dbReference type="RefSeq" id="WP_104377783.1">
    <property type="nucleotide sequence ID" value="NZ_PSZC01000068.1"/>
</dbReference>
<sequence length="66" mass="7414">MTEQTPSHDEFAHILQTAYHEVHIHGPQTVPDAERRLQTKLESHGITLTTDILRALAFAAVQGRDL</sequence>
<comment type="caution">
    <text evidence="1">The sequence shown here is derived from an EMBL/GenBank/DDBJ whole genome shotgun (WGS) entry which is preliminary data.</text>
</comment>
<evidence type="ECO:0000313" key="1">
    <source>
        <dbReference type="EMBL" id="PPJ27013.1"/>
    </source>
</evidence>
<dbReference type="OrthoDB" id="9932463at2"/>